<dbReference type="InterPro" id="IPR059000">
    <property type="entry name" value="ATPase_P-type_domA"/>
</dbReference>
<dbReference type="SUPFAM" id="SSF81665">
    <property type="entry name" value="Calcium ATPase, transmembrane domain M"/>
    <property type="match status" value="1"/>
</dbReference>
<evidence type="ECO:0000256" key="2">
    <source>
        <dbReference type="ARBA" id="ARBA00022837"/>
    </source>
</evidence>
<evidence type="ECO:0000256" key="4">
    <source>
        <dbReference type="SAM" id="Phobius"/>
    </source>
</evidence>
<dbReference type="InterPro" id="IPR023298">
    <property type="entry name" value="ATPase_P-typ_TM_dom_sf"/>
</dbReference>
<feature type="domain" description="Cation-transporting P-type ATPase C-terminal" evidence="6">
    <location>
        <begin position="563"/>
        <end position="628"/>
    </location>
</feature>
<dbReference type="PANTHER" id="PTHR24093">
    <property type="entry name" value="CATION TRANSPORTING ATPASE"/>
    <property type="match status" value="1"/>
</dbReference>
<evidence type="ECO:0000313" key="7">
    <source>
        <dbReference type="EMBL" id="KAH7545353.1"/>
    </source>
</evidence>
<keyword evidence="2" id="KW-0106">Calcium</keyword>
<organism evidence="7 8">
    <name type="scientific">Ziziphus jujuba var. spinosa</name>
    <dbReference type="NCBI Taxonomy" id="714518"/>
    <lineage>
        <taxon>Eukaryota</taxon>
        <taxon>Viridiplantae</taxon>
        <taxon>Streptophyta</taxon>
        <taxon>Embryophyta</taxon>
        <taxon>Tracheophyta</taxon>
        <taxon>Spermatophyta</taxon>
        <taxon>Magnoliopsida</taxon>
        <taxon>eudicotyledons</taxon>
        <taxon>Gunneridae</taxon>
        <taxon>Pentapetalae</taxon>
        <taxon>rosids</taxon>
        <taxon>fabids</taxon>
        <taxon>Rosales</taxon>
        <taxon>Rhamnaceae</taxon>
        <taxon>Paliureae</taxon>
        <taxon>Ziziphus</taxon>
    </lineage>
</organism>
<dbReference type="Gene3D" id="1.20.1110.10">
    <property type="entry name" value="Calcium-transporting ATPase, transmembrane domain"/>
    <property type="match status" value="2"/>
</dbReference>
<comment type="caution">
    <text evidence="7">The sequence shown here is derived from an EMBL/GenBank/DDBJ whole genome shotgun (WGS) entry which is preliminary data.</text>
</comment>
<evidence type="ECO:0000256" key="3">
    <source>
        <dbReference type="ARBA" id="ARBA00022842"/>
    </source>
</evidence>
<accession>A0A978W069</accession>
<keyword evidence="1" id="KW-0479">Metal-binding</keyword>
<evidence type="ECO:0000259" key="5">
    <source>
        <dbReference type="Pfam" id="PF00122"/>
    </source>
</evidence>
<feature type="transmembrane region" description="Helical" evidence="4">
    <location>
        <begin position="400"/>
        <end position="419"/>
    </location>
</feature>
<dbReference type="SUPFAM" id="SSF81653">
    <property type="entry name" value="Calcium ATPase, transduction domain A"/>
    <property type="match status" value="1"/>
</dbReference>
<dbReference type="InterPro" id="IPR008250">
    <property type="entry name" value="ATPase_P-typ_transduc_dom_A_sf"/>
</dbReference>
<dbReference type="GO" id="GO:0005886">
    <property type="term" value="C:plasma membrane"/>
    <property type="evidence" value="ECO:0007669"/>
    <property type="project" value="TreeGrafter"/>
</dbReference>
<evidence type="ECO:0000313" key="8">
    <source>
        <dbReference type="Proteomes" id="UP000813462"/>
    </source>
</evidence>
<proteinExistence type="predicted"/>
<gene>
    <name evidence="7" type="ORF">FEM48_Zijuj01G0084600</name>
</gene>
<dbReference type="PANTHER" id="PTHR24093:SF470">
    <property type="entry name" value="CALCIUM-TRANSPORTING ATPASE 12, PLASMA MEMBRANE-TYPE-LIKE"/>
    <property type="match status" value="1"/>
</dbReference>
<feature type="transmembrane region" description="Helical" evidence="4">
    <location>
        <begin position="463"/>
        <end position="489"/>
    </location>
</feature>
<dbReference type="GO" id="GO:0005388">
    <property type="term" value="F:P-type calcium transporter activity"/>
    <property type="evidence" value="ECO:0007669"/>
    <property type="project" value="TreeGrafter"/>
</dbReference>
<keyword evidence="4" id="KW-0812">Transmembrane</keyword>
<keyword evidence="3" id="KW-0460">Magnesium</keyword>
<dbReference type="Pfam" id="PF00689">
    <property type="entry name" value="Cation_ATPase_C"/>
    <property type="match status" value="1"/>
</dbReference>
<sequence>MQQNQMNQMSDSSSSLQQHVDLESQQQKVLLRARWRRFLLIIKVHRAFMSIPVDKLNKFAPRVSVSSSSSSSSATAAAVLSTQHYTALSSMVTNEDADEYSYSALPHDQVSIEVHPDAEEQDDYCRRARDNANLQRENIVKIVKDKDMDSLQSFGGVQGMAEALCTDLELGICGDEERLDIRYAGESALLSTTQAIEAPRKGLLGLLRQYSCNNCNILLLSLCAVLSIGFGIKEEGWKTGWNEGAIILVAIFILVAAPSIRDFFRKRSQKLLEMQKPIETGMLTVIRGGCEKEVSISNVMVGDLVYLKSGCPIPGDGLFIVNSGDDQVLVVDHDGLESTADEKTPFLFYGAKVINGNGRMLITSRGMDTVLRELMNKVSNTRSLTPLPAQLDKVGATTQIAGISISILILVVLFLRFMLESKQTNKNKHSAGLPDLRNTTATKGIIDIIEKIVKKPSGKISPFTASLTILLVGIQEPIPFLIILATVYWRKKMFSCKVAYAQELLASVTVGSASIICAEKLYQPEIAMFYVGEENIQKDCWVAGIDICVREDLCQCISNPILMQSVPGGLALLSEPPTDELMQKPPISQTVPFITKSMWRNIVTQALYQTSILVTFHFKGKNLLGISKQVSFTEISHIIMDYGRLDKTQWGLCLLMGFISLPIDSSVKLTTSFFKIHPLLPNIIGSTSFTPSVPAESTVSTILELPLMVAGENCESTT</sequence>
<keyword evidence="4" id="KW-0472">Membrane</keyword>
<feature type="transmembrane region" description="Helical" evidence="4">
    <location>
        <begin position="210"/>
        <end position="232"/>
    </location>
</feature>
<dbReference type="GO" id="GO:0046872">
    <property type="term" value="F:metal ion binding"/>
    <property type="evidence" value="ECO:0007669"/>
    <property type="project" value="UniProtKB-KW"/>
</dbReference>
<name>A0A978W069_ZIZJJ</name>
<evidence type="ECO:0000259" key="6">
    <source>
        <dbReference type="Pfam" id="PF00689"/>
    </source>
</evidence>
<dbReference type="EMBL" id="JAEACU010000001">
    <property type="protein sequence ID" value="KAH7545353.1"/>
    <property type="molecule type" value="Genomic_DNA"/>
</dbReference>
<reference evidence="7" key="1">
    <citation type="journal article" date="2021" name="Front. Plant Sci.">
        <title>Chromosome-Scale Genome Assembly for Chinese Sour Jujube and Insights Into Its Genome Evolution and Domestication Signature.</title>
        <authorList>
            <person name="Shen L.-Y."/>
            <person name="Luo H."/>
            <person name="Wang X.-L."/>
            <person name="Wang X.-M."/>
            <person name="Qiu X.-J."/>
            <person name="Liu H."/>
            <person name="Zhou S.-S."/>
            <person name="Jia K.-H."/>
            <person name="Nie S."/>
            <person name="Bao Y.-T."/>
            <person name="Zhang R.-G."/>
            <person name="Yun Q.-Z."/>
            <person name="Chai Y.-H."/>
            <person name="Lu J.-Y."/>
            <person name="Li Y."/>
            <person name="Zhao S.-W."/>
            <person name="Mao J.-F."/>
            <person name="Jia S.-G."/>
            <person name="Mao Y.-M."/>
        </authorList>
    </citation>
    <scope>NUCLEOTIDE SEQUENCE</scope>
    <source>
        <strain evidence="7">AT0</strain>
        <tissue evidence="7">Leaf</tissue>
    </source>
</reference>
<dbReference type="AlphaFoldDB" id="A0A978W069"/>
<protein>
    <recommendedName>
        <fullName evidence="9">Calcium-transporting ATPase 12, plasma membrane-type-like</fullName>
    </recommendedName>
</protein>
<feature type="domain" description="P-type ATPase A" evidence="5">
    <location>
        <begin position="284"/>
        <end position="378"/>
    </location>
</feature>
<evidence type="ECO:0008006" key="9">
    <source>
        <dbReference type="Google" id="ProtNLM"/>
    </source>
</evidence>
<dbReference type="Proteomes" id="UP000813462">
    <property type="component" value="Unassembled WGS sequence"/>
</dbReference>
<dbReference type="Pfam" id="PF00122">
    <property type="entry name" value="E1-E2_ATPase"/>
    <property type="match status" value="1"/>
</dbReference>
<keyword evidence="4" id="KW-1133">Transmembrane helix</keyword>
<feature type="transmembrane region" description="Helical" evidence="4">
    <location>
        <begin position="244"/>
        <end position="264"/>
    </location>
</feature>
<evidence type="ECO:0000256" key="1">
    <source>
        <dbReference type="ARBA" id="ARBA00022723"/>
    </source>
</evidence>
<dbReference type="InterPro" id="IPR006068">
    <property type="entry name" value="ATPase_P-typ_cation-transptr_C"/>
</dbReference>